<reference evidence="8" key="1">
    <citation type="journal article" date="2019" name="Int. J. Syst. Evol. Microbiol.">
        <title>The Global Catalogue of Microorganisms (GCM) 10K type strain sequencing project: providing services to taxonomists for standard genome sequencing and annotation.</title>
        <authorList>
            <consortium name="The Broad Institute Genomics Platform"/>
            <consortium name="The Broad Institute Genome Sequencing Center for Infectious Disease"/>
            <person name="Wu L."/>
            <person name="Ma J."/>
        </authorList>
    </citation>
    <scope>NUCLEOTIDE SEQUENCE [LARGE SCALE GENOMIC DNA]</scope>
    <source>
        <strain evidence="8">CGMCC 1.12859</strain>
    </source>
</reference>
<evidence type="ECO:0000256" key="3">
    <source>
        <dbReference type="ARBA" id="ARBA00022618"/>
    </source>
</evidence>
<keyword evidence="6" id="KW-0131">Cell cycle</keyword>
<comment type="subcellular location">
    <subcellularLocation>
        <location evidence="1">Cell septum</location>
    </subcellularLocation>
</comment>
<dbReference type="InterPro" id="IPR038658">
    <property type="entry name" value="SsgB_sf"/>
</dbReference>
<dbReference type="RefSeq" id="WP_345708616.1">
    <property type="nucleotide sequence ID" value="NZ_BAABKV010000001.1"/>
</dbReference>
<evidence type="ECO:0000256" key="2">
    <source>
        <dbReference type="ARBA" id="ARBA00009323"/>
    </source>
</evidence>
<organism evidence="7 8">
    <name type="scientific">Kitasatospora paranensis</name>
    <dbReference type="NCBI Taxonomy" id="258053"/>
    <lineage>
        <taxon>Bacteria</taxon>
        <taxon>Bacillati</taxon>
        <taxon>Actinomycetota</taxon>
        <taxon>Actinomycetes</taxon>
        <taxon>Kitasatosporales</taxon>
        <taxon>Streptomycetaceae</taxon>
        <taxon>Kitasatospora</taxon>
    </lineage>
</organism>
<dbReference type="EMBL" id="JBHTAJ010000079">
    <property type="protein sequence ID" value="MFC7183816.1"/>
    <property type="molecule type" value="Genomic_DNA"/>
</dbReference>
<keyword evidence="3" id="KW-0132">Cell division</keyword>
<comment type="caution">
    <text evidence="7">The sequence shown here is derived from an EMBL/GenBank/DDBJ whole genome shotgun (WGS) entry which is preliminary data.</text>
</comment>
<evidence type="ECO:0000256" key="1">
    <source>
        <dbReference type="ARBA" id="ARBA00004431"/>
    </source>
</evidence>
<accession>A0ABW2G2S4</accession>
<sequence length="147" mass="16129">MVDIIEWHTTARFGPPHPRTVRVVLRYRTDDPYAVELCFPGPARLTATLVVEDGGAVEDGPQWTVGRDLLREGRFGEAGIGDLRVRPDGVGGVRLAFRSAGGEASVRLDERDLTAFLEGSYQLVPMGTESAAVDWPRTAEEFLGRAY</sequence>
<dbReference type="Gene3D" id="2.30.31.20">
    <property type="entry name" value="Sporulation-specific cell division protein SsgB"/>
    <property type="match status" value="1"/>
</dbReference>
<name>A0ABW2G2S4_9ACTN</name>
<evidence type="ECO:0000256" key="6">
    <source>
        <dbReference type="ARBA" id="ARBA00023306"/>
    </source>
</evidence>
<keyword evidence="4" id="KW-0749">Sporulation</keyword>
<evidence type="ECO:0000256" key="5">
    <source>
        <dbReference type="ARBA" id="ARBA00023210"/>
    </source>
</evidence>
<protein>
    <submittedName>
        <fullName evidence="7">SsgA family sporulation/cell division regulator</fullName>
    </submittedName>
</protein>
<gene>
    <name evidence="7" type="ORF">ACFQMG_30145</name>
</gene>
<dbReference type="Proteomes" id="UP001596435">
    <property type="component" value="Unassembled WGS sequence"/>
</dbReference>
<dbReference type="Pfam" id="PF04686">
    <property type="entry name" value="SsgA"/>
    <property type="match status" value="1"/>
</dbReference>
<keyword evidence="5" id="KW-0717">Septation</keyword>
<keyword evidence="8" id="KW-1185">Reference proteome</keyword>
<proteinExistence type="inferred from homology"/>
<dbReference type="InterPro" id="IPR006776">
    <property type="entry name" value="SsgB"/>
</dbReference>
<evidence type="ECO:0000313" key="7">
    <source>
        <dbReference type="EMBL" id="MFC7183816.1"/>
    </source>
</evidence>
<evidence type="ECO:0000313" key="8">
    <source>
        <dbReference type="Proteomes" id="UP001596435"/>
    </source>
</evidence>
<evidence type="ECO:0000256" key="4">
    <source>
        <dbReference type="ARBA" id="ARBA00022969"/>
    </source>
</evidence>
<comment type="similarity">
    <text evidence="2">Belongs to the SsgA family.</text>
</comment>